<accession>A0A942ICT3</accession>
<dbReference type="AlphaFoldDB" id="A0A942ICT3"/>
<evidence type="ECO:0000313" key="8">
    <source>
        <dbReference type="Proteomes" id="UP000678281"/>
    </source>
</evidence>
<keyword evidence="2 5" id="KW-0812">Transmembrane</keyword>
<dbReference type="InterPro" id="IPR027469">
    <property type="entry name" value="Cation_efflux_TMD_sf"/>
</dbReference>
<reference evidence="7" key="1">
    <citation type="submission" date="2021-04" db="EMBL/GenBank/DDBJ databases">
        <title>Devosia litorisediminis sp. nov., isolated from a sand dune.</title>
        <authorList>
            <person name="Park S."/>
            <person name="Yoon J.-H."/>
        </authorList>
    </citation>
    <scope>NUCLEOTIDE SEQUENCE</scope>
    <source>
        <strain evidence="7">BSSL-BM10</strain>
    </source>
</reference>
<feature type="transmembrane region" description="Helical" evidence="5">
    <location>
        <begin position="95"/>
        <end position="118"/>
    </location>
</feature>
<evidence type="ECO:0000256" key="1">
    <source>
        <dbReference type="ARBA" id="ARBA00004141"/>
    </source>
</evidence>
<dbReference type="SUPFAM" id="SSF161111">
    <property type="entry name" value="Cation efflux protein transmembrane domain-like"/>
    <property type="match status" value="1"/>
</dbReference>
<protein>
    <submittedName>
        <fullName evidence="7">Cation transporter</fullName>
    </submittedName>
</protein>
<feature type="transmembrane region" description="Helical" evidence="5">
    <location>
        <begin position="28"/>
        <end position="48"/>
    </location>
</feature>
<evidence type="ECO:0000313" key="7">
    <source>
        <dbReference type="EMBL" id="MBS3847495.1"/>
    </source>
</evidence>
<dbReference type="Pfam" id="PF01545">
    <property type="entry name" value="Cation_efflux"/>
    <property type="match status" value="1"/>
</dbReference>
<keyword evidence="4 5" id="KW-0472">Membrane</keyword>
<dbReference type="RefSeq" id="WP_212657115.1">
    <property type="nucleotide sequence ID" value="NZ_JAGXTP010000001.1"/>
</dbReference>
<evidence type="ECO:0000259" key="6">
    <source>
        <dbReference type="Pfam" id="PF01545"/>
    </source>
</evidence>
<name>A0A942ICT3_9HYPH</name>
<dbReference type="Gene3D" id="1.20.1510.10">
    <property type="entry name" value="Cation efflux protein transmembrane domain"/>
    <property type="match status" value="1"/>
</dbReference>
<dbReference type="GO" id="GO:0016020">
    <property type="term" value="C:membrane"/>
    <property type="evidence" value="ECO:0007669"/>
    <property type="project" value="UniProtKB-SubCell"/>
</dbReference>
<sequence>MLATVVGATLSIVFGLWAASRSIVFDGFYELIDAVMTAMALLVVRLIARGNDDRFQFGYWHLETIMALLNGSILLFACIYAFIDGLSGILAGGRVVQYGFGAIFVSVTGLGSFVMYLITAKAARQTRSQLLHIDSRSWLMGALLSLGLTISFASAWLLSHSDEAALTAYVDPAILMVIAVVLAPFPVRTVMRAGREFLIIAPSGLNEQVHAIVEAVAARHGFIDHSSYVRQFGRQQFIEIGLVAASGSDTRSFDELDAIRNEIAAGLGRSGPGYWLSVDFTADKSWL</sequence>
<proteinExistence type="predicted"/>
<feature type="domain" description="Cation efflux protein transmembrane" evidence="6">
    <location>
        <begin position="2"/>
        <end position="191"/>
    </location>
</feature>
<organism evidence="7 8">
    <name type="scientific">Devosia litorisediminis</name>
    <dbReference type="NCBI Taxonomy" id="2829817"/>
    <lineage>
        <taxon>Bacteria</taxon>
        <taxon>Pseudomonadati</taxon>
        <taxon>Pseudomonadota</taxon>
        <taxon>Alphaproteobacteria</taxon>
        <taxon>Hyphomicrobiales</taxon>
        <taxon>Devosiaceae</taxon>
        <taxon>Devosia</taxon>
    </lineage>
</organism>
<dbReference type="EMBL" id="JAGXTP010000001">
    <property type="protein sequence ID" value="MBS3847495.1"/>
    <property type="molecule type" value="Genomic_DNA"/>
</dbReference>
<dbReference type="InterPro" id="IPR058533">
    <property type="entry name" value="Cation_efflux_TM"/>
</dbReference>
<gene>
    <name evidence="7" type="ORF">KD146_02175</name>
</gene>
<evidence type="ECO:0000256" key="2">
    <source>
        <dbReference type="ARBA" id="ARBA00022692"/>
    </source>
</evidence>
<comment type="caution">
    <text evidence="7">The sequence shown here is derived from an EMBL/GenBank/DDBJ whole genome shotgun (WGS) entry which is preliminary data.</text>
</comment>
<keyword evidence="8" id="KW-1185">Reference proteome</keyword>
<feature type="transmembrane region" description="Helical" evidence="5">
    <location>
        <begin position="164"/>
        <end position="185"/>
    </location>
</feature>
<dbReference type="GO" id="GO:0008324">
    <property type="term" value="F:monoatomic cation transmembrane transporter activity"/>
    <property type="evidence" value="ECO:0007669"/>
    <property type="project" value="InterPro"/>
</dbReference>
<evidence type="ECO:0000256" key="4">
    <source>
        <dbReference type="ARBA" id="ARBA00023136"/>
    </source>
</evidence>
<evidence type="ECO:0000256" key="5">
    <source>
        <dbReference type="SAM" id="Phobius"/>
    </source>
</evidence>
<keyword evidence="3 5" id="KW-1133">Transmembrane helix</keyword>
<feature type="transmembrane region" description="Helical" evidence="5">
    <location>
        <begin position="138"/>
        <end position="158"/>
    </location>
</feature>
<feature type="transmembrane region" description="Helical" evidence="5">
    <location>
        <begin position="60"/>
        <end position="83"/>
    </location>
</feature>
<dbReference type="Proteomes" id="UP000678281">
    <property type="component" value="Unassembled WGS sequence"/>
</dbReference>
<evidence type="ECO:0000256" key="3">
    <source>
        <dbReference type="ARBA" id="ARBA00022989"/>
    </source>
</evidence>
<comment type="subcellular location">
    <subcellularLocation>
        <location evidence="1">Membrane</location>
        <topology evidence="1">Multi-pass membrane protein</topology>
    </subcellularLocation>
</comment>